<evidence type="ECO:0000256" key="3">
    <source>
        <dbReference type="ARBA" id="ARBA00022884"/>
    </source>
</evidence>
<proteinExistence type="inferred from homology"/>
<keyword evidence="5 6" id="KW-0687">Ribonucleoprotein</keyword>
<dbReference type="Gene3D" id="3.30.1490.10">
    <property type="match status" value="1"/>
</dbReference>
<keyword evidence="3 6" id="KW-0694">RNA-binding</keyword>
<dbReference type="EMBL" id="LMVN01000027">
    <property type="protein sequence ID" value="PAV06656.1"/>
    <property type="molecule type" value="Genomic_DNA"/>
</dbReference>
<comment type="function">
    <text evidence="6">One of the primary rRNA binding proteins, it binds directly to 16S rRNA central domain where it helps coordinate assembly of the platform of the 30S subunit.</text>
</comment>
<evidence type="ECO:0000256" key="2">
    <source>
        <dbReference type="ARBA" id="ARBA00022730"/>
    </source>
</evidence>
<comment type="subunit">
    <text evidence="6">Part of the 30S ribosomal subunit.</text>
</comment>
<comment type="caution">
    <text evidence="8">The sequence shown here is derived from an EMBL/GenBank/DDBJ whole genome shotgun (WGS) entry which is preliminary data.</text>
</comment>
<gene>
    <name evidence="9" type="primary">rpsH</name>
    <name evidence="6" type="synonym">rps8</name>
    <name evidence="8" type="ORF">ASJ82_04295</name>
    <name evidence="9" type="ORF">MSCUN_13770</name>
</gene>
<sequence length="130" mass="14498">MTLMDPLADALTNIRNNELQHNDSCTIRPASKLIGHVLSTMQKENYIGNFELVDDGKAGIFNVELNGNINKCGVIKPRHAVKNTEFEDFEKRYLPAKNFGILIVTTPQGVMTHHEAKEAGIGGRLLVYVY</sequence>
<dbReference type="NCBIfam" id="NF003115">
    <property type="entry name" value="PRK04034.1"/>
    <property type="match status" value="1"/>
</dbReference>
<evidence type="ECO:0000256" key="7">
    <source>
        <dbReference type="RuleBase" id="RU003660"/>
    </source>
</evidence>
<evidence type="ECO:0000256" key="4">
    <source>
        <dbReference type="ARBA" id="ARBA00022980"/>
    </source>
</evidence>
<name>A0A2A2HBH5_9EURY</name>
<dbReference type="InterPro" id="IPR047863">
    <property type="entry name" value="Ribosomal_uS8_CS"/>
</dbReference>
<reference evidence="8 10" key="2">
    <citation type="journal article" date="2017" name="BMC Genomics">
        <title>Genomic analysis of methanogenic archaea reveals a shift towards energy conservation.</title>
        <authorList>
            <person name="Gilmore S.P."/>
            <person name="Henske J.K."/>
            <person name="Sexton J.A."/>
            <person name="Solomon K.V."/>
            <person name="Seppala S."/>
            <person name="Yoo J.I."/>
            <person name="Huyett L.M."/>
            <person name="Pressman A."/>
            <person name="Cogan J.Z."/>
            <person name="Kivenson V."/>
            <person name="Peng X."/>
            <person name="Tan Y."/>
            <person name="Valentine D.L."/>
            <person name="O'Malley M.A."/>
        </authorList>
    </citation>
    <scope>NUCLEOTIDE SEQUENCE [LARGE SCALE GENOMIC DNA]</scope>
    <source>
        <strain evidence="8 10">1R-7</strain>
    </source>
</reference>
<dbReference type="GO" id="GO:1990904">
    <property type="term" value="C:ribonucleoprotein complex"/>
    <property type="evidence" value="ECO:0007669"/>
    <property type="project" value="UniProtKB-KW"/>
</dbReference>
<keyword evidence="10" id="KW-1185">Reference proteome</keyword>
<evidence type="ECO:0000256" key="5">
    <source>
        <dbReference type="ARBA" id="ARBA00023274"/>
    </source>
</evidence>
<dbReference type="InterPro" id="IPR000630">
    <property type="entry name" value="Ribosomal_uS8"/>
</dbReference>
<comment type="similarity">
    <text evidence="1 6 7">Belongs to the universal ribosomal protein uS8 family.</text>
</comment>
<dbReference type="OrthoDB" id="5670at2157"/>
<dbReference type="EMBL" id="LWMS01000044">
    <property type="protein sequence ID" value="PWL07845.1"/>
    <property type="molecule type" value="Genomic_DNA"/>
</dbReference>
<dbReference type="SUPFAM" id="SSF56047">
    <property type="entry name" value="Ribosomal protein S8"/>
    <property type="match status" value="1"/>
</dbReference>
<evidence type="ECO:0000256" key="1">
    <source>
        <dbReference type="ARBA" id="ARBA00006471"/>
    </source>
</evidence>
<dbReference type="PROSITE" id="PS00053">
    <property type="entry name" value="RIBOSOMAL_S8"/>
    <property type="match status" value="1"/>
</dbReference>
<dbReference type="HAMAP" id="MF_01302_A">
    <property type="entry name" value="Ribosomal_uS8_A"/>
    <property type="match status" value="1"/>
</dbReference>
<evidence type="ECO:0000313" key="10">
    <source>
        <dbReference type="Proteomes" id="UP000217528"/>
    </source>
</evidence>
<dbReference type="Pfam" id="PF00410">
    <property type="entry name" value="Ribosomal_S8"/>
    <property type="match status" value="1"/>
</dbReference>
<organism evidence="8 10">
    <name type="scientific">Methanosphaera cuniculi</name>
    <dbReference type="NCBI Taxonomy" id="1077256"/>
    <lineage>
        <taxon>Archaea</taxon>
        <taxon>Methanobacteriati</taxon>
        <taxon>Methanobacteriota</taxon>
        <taxon>Methanomada group</taxon>
        <taxon>Methanobacteria</taxon>
        <taxon>Methanobacteriales</taxon>
        <taxon>Methanobacteriaceae</taxon>
        <taxon>Methanosphaera</taxon>
    </lineage>
</organism>
<dbReference type="Proteomes" id="UP000246004">
    <property type="component" value="Unassembled WGS sequence"/>
</dbReference>
<dbReference type="GO" id="GO:0005840">
    <property type="term" value="C:ribosome"/>
    <property type="evidence" value="ECO:0007669"/>
    <property type="project" value="UniProtKB-KW"/>
</dbReference>
<evidence type="ECO:0000313" key="8">
    <source>
        <dbReference type="EMBL" id="PAV06656.1"/>
    </source>
</evidence>
<evidence type="ECO:0000313" key="11">
    <source>
        <dbReference type="Proteomes" id="UP000246004"/>
    </source>
</evidence>
<evidence type="ECO:0000313" key="9">
    <source>
        <dbReference type="EMBL" id="PWL07845.1"/>
    </source>
</evidence>
<dbReference type="GO" id="GO:0003735">
    <property type="term" value="F:structural constituent of ribosome"/>
    <property type="evidence" value="ECO:0007669"/>
    <property type="project" value="InterPro"/>
</dbReference>
<keyword evidence="2 6" id="KW-0699">rRNA-binding</keyword>
<dbReference type="InterPro" id="IPR035987">
    <property type="entry name" value="Ribosomal_uS8_sf"/>
</dbReference>
<dbReference type="AlphaFoldDB" id="A0A2A2HBH5"/>
<reference evidence="9 11" key="1">
    <citation type="submission" date="2016-04" db="EMBL/GenBank/DDBJ databases">
        <title>Genome sequence of Methanosphaera cuniculi DSM 4103.</title>
        <authorList>
            <person name="Poehlein A."/>
            <person name="Seedorf H."/>
            <person name="Daniel R."/>
        </authorList>
    </citation>
    <scope>NUCLEOTIDE SEQUENCE [LARGE SCALE GENOMIC DNA]</scope>
    <source>
        <strain evidence="9 11">DSM 4103</strain>
    </source>
</reference>
<dbReference type="GO" id="GO:0019843">
    <property type="term" value="F:rRNA binding"/>
    <property type="evidence" value="ECO:0007669"/>
    <property type="project" value="UniProtKB-UniRule"/>
</dbReference>
<dbReference type="PANTHER" id="PTHR11758">
    <property type="entry name" value="40S RIBOSOMAL PROTEIN S15A"/>
    <property type="match status" value="1"/>
</dbReference>
<keyword evidence="4 6" id="KW-0689">Ribosomal protein</keyword>
<dbReference type="Gene3D" id="3.30.1370.30">
    <property type="match status" value="1"/>
</dbReference>
<dbReference type="RefSeq" id="WP_095609296.1">
    <property type="nucleotide sequence ID" value="NZ_CAUHCB010000006.1"/>
</dbReference>
<dbReference type="GO" id="GO:0006412">
    <property type="term" value="P:translation"/>
    <property type="evidence" value="ECO:0007669"/>
    <property type="project" value="UniProtKB-UniRule"/>
</dbReference>
<accession>A0A2A2HBH5</accession>
<dbReference type="Proteomes" id="UP000217528">
    <property type="component" value="Unassembled WGS sequence"/>
</dbReference>
<protein>
    <recommendedName>
        <fullName evidence="6">Small ribosomal subunit protein uS8</fullName>
    </recommendedName>
</protein>
<evidence type="ECO:0000256" key="6">
    <source>
        <dbReference type="HAMAP-Rule" id="MF_01302"/>
    </source>
</evidence>